<gene>
    <name evidence="2" type="ORF">SAMN05444368_1648</name>
</gene>
<keyword evidence="1" id="KW-0472">Membrane</keyword>
<keyword evidence="1" id="KW-1133">Transmembrane helix</keyword>
<evidence type="ECO:0000256" key="1">
    <source>
        <dbReference type="SAM" id="Phobius"/>
    </source>
</evidence>
<accession>A0ABY1JEQ0</accession>
<feature type="transmembrane region" description="Helical" evidence="1">
    <location>
        <begin position="12"/>
        <end position="32"/>
    </location>
</feature>
<comment type="caution">
    <text evidence="2">The sequence shown here is derived from an EMBL/GenBank/DDBJ whole genome shotgun (WGS) entry which is preliminary data.</text>
</comment>
<dbReference type="EMBL" id="FSQZ01000001">
    <property type="protein sequence ID" value="SIN74276.1"/>
    <property type="molecule type" value="Genomic_DNA"/>
</dbReference>
<protein>
    <submittedName>
        <fullName evidence="2">LPS-assembly protein</fullName>
    </submittedName>
</protein>
<dbReference type="RefSeq" id="WP_014807340.1">
    <property type="nucleotide sequence ID" value="NZ_FSQZ01000001.1"/>
</dbReference>
<name>A0ABY1JEQ0_9BACT</name>
<keyword evidence="1" id="KW-0812">Transmembrane</keyword>
<dbReference type="InterPro" id="IPR050218">
    <property type="entry name" value="LptD"/>
</dbReference>
<sequence>MTYNRADVWVKNVNVILFSIFFLFLLCVATYAQSPSSQITLEADRVVYFEPEGRAQAEGNVTIRREDITLNAPYVEYLVENSMVFAESKAEEQVVLIWGDRTLRGSRLEYNLVTKEGTMQDASGQEGPVYIYDGNVSVAPPKAALAKGWLAKGDIKKVKEDTHIAVWENANYTTCDAPKPHYNLYTTKMTVIPDNKVILRRPKVYLDGKLFYTYPFNYEISLKDKKTSGSFVYQFKDDSDRGTGIMAYGPVISEDRLSVYAHVAYWTEMNEEWMISGSYNLNDQWDLFASTAYTYNSDEDEKRYRPGWGASYHNQGFSGKVYWSQAESVSIEKEAGVTYKGVLWRSPEVELFTPWINIASDTRSRLALYWGHYEAMGISGTQEASVDRWGYGFEASQSFKPLDKKNNNFTPFIWAQYQNFRYDAKRLKRQEIIDAVYGLRYRIGDFPMVTSYGQRWTTGNSPMSWDDYDDRREIYQTVGIPLGSRWKVAVRAAYDFMDEHLDEVVGSLVYDEHCYAWELIYRDERPMYYSDDEDDWIGLRLVIKAFPETKITFGGEVETITSPAQEVGFIK</sequence>
<evidence type="ECO:0000313" key="2">
    <source>
        <dbReference type="EMBL" id="SIN74276.1"/>
    </source>
</evidence>
<reference evidence="2 3" key="1">
    <citation type="submission" date="2016-11" db="EMBL/GenBank/DDBJ databases">
        <authorList>
            <person name="Varghese N."/>
            <person name="Submissions S."/>
        </authorList>
    </citation>
    <scope>NUCLEOTIDE SEQUENCE [LARGE SCALE GENOMIC DNA]</scope>
    <source>
        <strain evidence="2 3">DSM 20664</strain>
    </source>
</reference>
<dbReference type="PANTHER" id="PTHR30189:SF1">
    <property type="entry name" value="LPS-ASSEMBLY PROTEIN LPTD"/>
    <property type="match status" value="1"/>
</dbReference>
<evidence type="ECO:0000313" key="3">
    <source>
        <dbReference type="Proteomes" id="UP000185093"/>
    </source>
</evidence>
<organism evidence="2 3">
    <name type="scientific">Acetomicrobium flavidum</name>
    <dbReference type="NCBI Taxonomy" id="49896"/>
    <lineage>
        <taxon>Bacteria</taxon>
        <taxon>Thermotogati</taxon>
        <taxon>Synergistota</taxon>
        <taxon>Synergistia</taxon>
        <taxon>Synergistales</taxon>
        <taxon>Acetomicrobiaceae</taxon>
        <taxon>Acetomicrobium</taxon>
    </lineage>
</organism>
<keyword evidence="3" id="KW-1185">Reference proteome</keyword>
<proteinExistence type="predicted"/>
<dbReference type="PANTHER" id="PTHR30189">
    <property type="entry name" value="LPS-ASSEMBLY PROTEIN"/>
    <property type="match status" value="1"/>
</dbReference>
<dbReference type="Proteomes" id="UP000185093">
    <property type="component" value="Unassembled WGS sequence"/>
</dbReference>